<dbReference type="RefSeq" id="WP_194038098.1">
    <property type="nucleotide sequence ID" value="NZ_CP063373.1"/>
</dbReference>
<evidence type="ECO:0000313" key="1">
    <source>
        <dbReference type="EMBL" id="QOV33280.1"/>
    </source>
</evidence>
<organism evidence="1 2">
    <name type="scientific">Streptomyces ferrugineus</name>
    <dbReference type="NCBI Taxonomy" id="1413221"/>
    <lineage>
        <taxon>Bacteria</taxon>
        <taxon>Bacillati</taxon>
        <taxon>Actinomycetota</taxon>
        <taxon>Actinomycetes</taxon>
        <taxon>Kitasatosporales</taxon>
        <taxon>Streptomycetaceae</taxon>
        <taxon>Streptomyces</taxon>
    </lineage>
</organism>
<dbReference type="Proteomes" id="UP000594205">
    <property type="component" value="Chromosome"/>
</dbReference>
<evidence type="ECO:0000313" key="2">
    <source>
        <dbReference type="Proteomes" id="UP000594205"/>
    </source>
</evidence>
<reference evidence="1 2" key="1">
    <citation type="submission" date="2020-10" db="EMBL/GenBank/DDBJ databases">
        <title>Streptomyces ferrugineus complate genome analysis.</title>
        <authorList>
            <person name="Anwar N."/>
        </authorList>
    </citation>
    <scope>NUCLEOTIDE SEQUENCE [LARGE SCALE GENOMIC DNA]</scope>
    <source>
        <strain evidence="1 2">CCTCC AA2014009</strain>
    </source>
</reference>
<gene>
    <name evidence="1" type="ORF">IM697_23870</name>
</gene>
<accession>A0A7M2SA93</accession>
<protein>
    <submittedName>
        <fullName evidence="1">Uncharacterized protein</fullName>
    </submittedName>
</protein>
<dbReference type="EMBL" id="CP063373">
    <property type="protein sequence ID" value="QOV33280.1"/>
    <property type="molecule type" value="Genomic_DNA"/>
</dbReference>
<keyword evidence="2" id="KW-1185">Reference proteome</keyword>
<proteinExistence type="predicted"/>
<name>A0A7M2SA93_9ACTN</name>
<dbReference type="AlphaFoldDB" id="A0A7M2SA93"/>
<sequence length="128" mass="14402">MTPDEERRAFIAQFSITSHLGDRLTAAKRNAELAVGTPDADQRQTEWQQASGRLTRWLQEQQLDEDTVDEVSAAFLQAMEDGYTLVTHTGESGEADSYLTLRQRAAVTREWLRDQGYGVPSYPKEPGL</sequence>
<dbReference type="KEGG" id="sfeu:IM697_23870"/>